<proteinExistence type="predicted"/>
<dbReference type="AlphaFoldDB" id="A0A0F9EG76"/>
<evidence type="ECO:0000256" key="1">
    <source>
        <dbReference type="SAM" id="MobiDB-lite"/>
    </source>
</evidence>
<gene>
    <name evidence="2" type="ORF">LCGC14_2079570</name>
</gene>
<feature type="region of interest" description="Disordered" evidence="1">
    <location>
        <begin position="1"/>
        <end position="21"/>
    </location>
</feature>
<sequence>MVWNDEMEAGVGIEPALTELQ</sequence>
<organism evidence="2">
    <name type="scientific">marine sediment metagenome</name>
    <dbReference type="NCBI Taxonomy" id="412755"/>
    <lineage>
        <taxon>unclassified sequences</taxon>
        <taxon>metagenomes</taxon>
        <taxon>ecological metagenomes</taxon>
    </lineage>
</organism>
<dbReference type="EMBL" id="LAZR01025106">
    <property type="protein sequence ID" value="KKL72974.1"/>
    <property type="molecule type" value="Genomic_DNA"/>
</dbReference>
<accession>A0A0F9EG76</accession>
<evidence type="ECO:0000313" key="2">
    <source>
        <dbReference type="EMBL" id="KKL72974.1"/>
    </source>
</evidence>
<comment type="caution">
    <text evidence="2">The sequence shown here is derived from an EMBL/GenBank/DDBJ whole genome shotgun (WGS) entry which is preliminary data.</text>
</comment>
<protein>
    <submittedName>
        <fullName evidence="2">Uncharacterized protein</fullName>
    </submittedName>
</protein>
<reference evidence="2" key="1">
    <citation type="journal article" date="2015" name="Nature">
        <title>Complex archaea that bridge the gap between prokaryotes and eukaryotes.</title>
        <authorList>
            <person name="Spang A."/>
            <person name="Saw J.H."/>
            <person name="Jorgensen S.L."/>
            <person name="Zaremba-Niedzwiedzka K."/>
            <person name="Martijn J."/>
            <person name="Lind A.E."/>
            <person name="van Eijk R."/>
            <person name="Schleper C."/>
            <person name="Guy L."/>
            <person name="Ettema T.J."/>
        </authorList>
    </citation>
    <scope>NUCLEOTIDE SEQUENCE</scope>
</reference>
<feature type="non-terminal residue" evidence="2">
    <location>
        <position position="21"/>
    </location>
</feature>
<name>A0A0F9EG76_9ZZZZ</name>